<feature type="chain" id="PRO_5047025424" evidence="3">
    <location>
        <begin position="47"/>
        <end position="235"/>
    </location>
</feature>
<name>A0ABV0VAV6_9TELE</name>
<accession>A0ABV0VAV6</accession>
<gene>
    <name evidence="4" type="ORF">ILYODFUR_030672</name>
</gene>
<keyword evidence="2" id="KW-0812">Transmembrane</keyword>
<protein>
    <submittedName>
        <fullName evidence="4">Uncharacterized protein</fullName>
    </submittedName>
</protein>
<dbReference type="EMBL" id="JAHRIQ010097289">
    <property type="protein sequence ID" value="MEQ2253297.1"/>
    <property type="molecule type" value="Genomic_DNA"/>
</dbReference>
<keyword evidence="2" id="KW-0472">Membrane</keyword>
<dbReference type="Proteomes" id="UP001482620">
    <property type="component" value="Unassembled WGS sequence"/>
</dbReference>
<keyword evidence="5" id="KW-1185">Reference proteome</keyword>
<evidence type="ECO:0000256" key="2">
    <source>
        <dbReference type="SAM" id="Phobius"/>
    </source>
</evidence>
<evidence type="ECO:0000256" key="1">
    <source>
        <dbReference type="SAM" id="MobiDB-lite"/>
    </source>
</evidence>
<reference evidence="4 5" key="1">
    <citation type="submission" date="2021-06" db="EMBL/GenBank/DDBJ databases">
        <authorList>
            <person name="Palmer J.M."/>
        </authorList>
    </citation>
    <scope>NUCLEOTIDE SEQUENCE [LARGE SCALE GENOMIC DNA]</scope>
    <source>
        <strain evidence="5">if_2019</strain>
        <tissue evidence="4">Muscle</tissue>
    </source>
</reference>
<comment type="caution">
    <text evidence="4">The sequence shown here is derived from an EMBL/GenBank/DDBJ whole genome shotgun (WGS) entry which is preliminary data.</text>
</comment>
<evidence type="ECO:0000256" key="3">
    <source>
        <dbReference type="SAM" id="SignalP"/>
    </source>
</evidence>
<evidence type="ECO:0000313" key="5">
    <source>
        <dbReference type="Proteomes" id="UP001482620"/>
    </source>
</evidence>
<feature type="compositionally biased region" description="Basic and acidic residues" evidence="1">
    <location>
        <begin position="192"/>
        <end position="209"/>
    </location>
</feature>
<evidence type="ECO:0000313" key="4">
    <source>
        <dbReference type="EMBL" id="MEQ2253297.1"/>
    </source>
</evidence>
<feature type="region of interest" description="Disordered" evidence="1">
    <location>
        <begin position="192"/>
        <end position="235"/>
    </location>
</feature>
<proteinExistence type="predicted"/>
<sequence length="235" mass="25789">MNSFCSSSIFPVHHRHLWTLPYNMMKTTRTVCPFLLFLLLLHPAEADQGISTTNTDSPKSKDQSHSTTFYSGDLPDPYQLNTSDGINATGGDCLIDTEMGLIAIGSAGGLIICLLVTISVLAYQICALQRRVYIPRSRHSSTDLMSDSTYWGTEQTENKGLVGPCDTTVMLEEVGTNSKTLTEIQEAMEEAVAGHKEEKTTSTDPEEKIFQIQSSSSKDSCLEVPKNSEDMPLVV</sequence>
<keyword evidence="2" id="KW-1133">Transmembrane helix</keyword>
<keyword evidence="3" id="KW-0732">Signal</keyword>
<feature type="transmembrane region" description="Helical" evidence="2">
    <location>
        <begin position="101"/>
        <end position="128"/>
    </location>
</feature>
<organism evidence="4 5">
    <name type="scientific">Ilyodon furcidens</name>
    <name type="common">goldbreast splitfin</name>
    <dbReference type="NCBI Taxonomy" id="33524"/>
    <lineage>
        <taxon>Eukaryota</taxon>
        <taxon>Metazoa</taxon>
        <taxon>Chordata</taxon>
        <taxon>Craniata</taxon>
        <taxon>Vertebrata</taxon>
        <taxon>Euteleostomi</taxon>
        <taxon>Actinopterygii</taxon>
        <taxon>Neopterygii</taxon>
        <taxon>Teleostei</taxon>
        <taxon>Neoteleostei</taxon>
        <taxon>Acanthomorphata</taxon>
        <taxon>Ovalentaria</taxon>
        <taxon>Atherinomorphae</taxon>
        <taxon>Cyprinodontiformes</taxon>
        <taxon>Goodeidae</taxon>
        <taxon>Ilyodon</taxon>
    </lineage>
</organism>
<feature type="signal peptide" evidence="3">
    <location>
        <begin position="1"/>
        <end position="46"/>
    </location>
</feature>